<accession>A0A2R6QR93</accession>
<comment type="caution">
    <text evidence="4">The sequence shown here is derived from an EMBL/GenBank/DDBJ whole genome shotgun (WGS) entry which is preliminary data.</text>
</comment>
<dbReference type="EMBL" id="NKQK01000013">
    <property type="protein sequence ID" value="PSS13641.1"/>
    <property type="molecule type" value="Genomic_DNA"/>
</dbReference>
<gene>
    <name evidence="4" type="ORF">CEY00_Acc14251</name>
</gene>
<organism evidence="4 5">
    <name type="scientific">Actinidia chinensis var. chinensis</name>
    <name type="common">Chinese soft-hair kiwi</name>
    <dbReference type="NCBI Taxonomy" id="1590841"/>
    <lineage>
        <taxon>Eukaryota</taxon>
        <taxon>Viridiplantae</taxon>
        <taxon>Streptophyta</taxon>
        <taxon>Embryophyta</taxon>
        <taxon>Tracheophyta</taxon>
        <taxon>Spermatophyta</taxon>
        <taxon>Magnoliopsida</taxon>
        <taxon>eudicotyledons</taxon>
        <taxon>Gunneridae</taxon>
        <taxon>Pentapetalae</taxon>
        <taxon>asterids</taxon>
        <taxon>Ericales</taxon>
        <taxon>Actinidiaceae</taxon>
        <taxon>Actinidia</taxon>
    </lineage>
</organism>
<dbReference type="PANTHER" id="PTHR31623">
    <property type="entry name" value="F21J9.9"/>
    <property type="match status" value="1"/>
</dbReference>
<dbReference type="InParanoid" id="A0A2R6QR93"/>
<dbReference type="GO" id="GO:0016746">
    <property type="term" value="F:acyltransferase activity"/>
    <property type="evidence" value="ECO:0007669"/>
    <property type="project" value="UniProtKB-KW"/>
</dbReference>
<dbReference type="Pfam" id="PF02458">
    <property type="entry name" value="Transferase"/>
    <property type="match status" value="1"/>
</dbReference>
<keyword evidence="5" id="KW-1185">Reference proteome</keyword>
<dbReference type="Gene3D" id="3.30.559.10">
    <property type="entry name" value="Chloramphenicol acetyltransferase-like domain"/>
    <property type="match status" value="2"/>
</dbReference>
<keyword evidence="3" id="KW-0012">Acyltransferase</keyword>
<dbReference type="PANTHER" id="PTHR31623:SF17">
    <property type="entry name" value="F21J9.9"/>
    <property type="match status" value="1"/>
</dbReference>
<proteinExistence type="inferred from homology"/>
<evidence type="ECO:0000256" key="1">
    <source>
        <dbReference type="ARBA" id="ARBA00009861"/>
    </source>
</evidence>
<dbReference type="STRING" id="1590841.A0A2R6QR93"/>
<dbReference type="OrthoDB" id="671439at2759"/>
<keyword evidence="2" id="KW-0808">Transferase</keyword>
<evidence type="ECO:0000256" key="3">
    <source>
        <dbReference type="ARBA" id="ARBA00023315"/>
    </source>
</evidence>
<reference evidence="4 5" key="1">
    <citation type="submission" date="2017-07" db="EMBL/GenBank/DDBJ databases">
        <title>An improved, manually edited Actinidia chinensis var. chinensis (kiwifruit) genome highlights the challenges associated with draft genomes and gene prediction in plants.</title>
        <authorList>
            <person name="Pilkington S."/>
            <person name="Crowhurst R."/>
            <person name="Hilario E."/>
            <person name="Nardozza S."/>
            <person name="Fraser L."/>
            <person name="Peng Y."/>
            <person name="Gunaseelan K."/>
            <person name="Simpson R."/>
            <person name="Tahir J."/>
            <person name="Deroles S."/>
            <person name="Templeton K."/>
            <person name="Luo Z."/>
            <person name="Davy M."/>
            <person name="Cheng C."/>
            <person name="Mcneilage M."/>
            <person name="Scaglione D."/>
            <person name="Liu Y."/>
            <person name="Zhang Q."/>
            <person name="Datson P."/>
            <person name="De Silva N."/>
            <person name="Gardiner S."/>
            <person name="Bassett H."/>
            <person name="Chagne D."/>
            <person name="Mccallum J."/>
            <person name="Dzierzon H."/>
            <person name="Deng C."/>
            <person name="Wang Y.-Y."/>
            <person name="Barron N."/>
            <person name="Manako K."/>
            <person name="Bowen J."/>
            <person name="Foster T."/>
            <person name="Erridge Z."/>
            <person name="Tiffin H."/>
            <person name="Waite C."/>
            <person name="Davies K."/>
            <person name="Grierson E."/>
            <person name="Laing W."/>
            <person name="Kirk R."/>
            <person name="Chen X."/>
            <person name="Wood M."/>
            <person name="Montefiori M."/>
            <person name="Brummell D."/>
            <person name="Schwinn K."/>
            <person name="Catanach A."/>
            <person name="Fullerton C."/>
            <person name="Li D."/>
            <person name="Meiyalaghan S."/>
            <person name="Nieuwenhuizen N."/>
            <person name="Read N."/>
            <person name="Prakash R."/>
            <person name="Hunter D."/>
            <person name="Zhang H."/>
            <person name="Mckenzie M."/>
            <person name="Knabel M."/>
            <person name="Harris A."/>
            <person name="Allan A."/>
            <person name="Chen A."/>
            <person name="Janssen B."/>
            <person name="Plunkett B."/>
            <person name="Dwamena C."/>
            <person name="Voogd C."/>
            <person name="Leif D."/>
            <person name="Lafferty D."/>
            <person name="Souleyre E."/>
            <person name="Varkonyi-Gasic E."/>
            <person name="Gambi F."/>
            <person name="Hanley J."/>
            <person name="Yao J.-L."/>
            <person name="Cheung J."/>
            <person name="David K."/>
            <person name="Warren B."/>
            <person name="Marsh K."/>
            <person name="Snowden K."/>
            <person name="Lin-Wang K."/>
            <person name="Brian L."/>
            <person name="Martinez-Sanchez M."/>
            <person name="Wang M."/>
            <person name="Ileperuma N."/>
            <person name="Macnee N."/>
            <person name="Campin R."/>
            <person name="Mcatee P."/>
            <person name="Drummond R."/>
            <person name="Espley R."/>
            <person name="Ireland H."/>
            <person name="Wu R."/>
            <person name="Atkinson R."/>
            <person name="Karunairetnam S."/>
            <person name="Bulley S."/>
            <person name="Chunkath S."/>
            <person name="Hanley Z."/>
            <person name="Storey R."/>
            <person name="Thrimawithana A."/>
            <person name="Thomson S."/>
            <person name="David C."/>
            <person name="Testolin R."/>
        </authorList>
    </citation>
    <scope>NUCLEOTIDE SEQUENCE [LARGE SCALE GENOMIC DNA]</scope>
    <source>
        <strain evidence="5">cv. Red5</strain>
        <tissue evidence="4">Young leaf</tissue>
    </source>
</reference>
<dbReference type="Gramene" id="PSS13641">
    <property type="protein sequence ID" value="PSS13641"/>
    <property type="gene ID" value="CEY00_Acc14251"/>
</dbReference>
<comment type="similarity">
    <text evidence="1">Belongs to the plant acyltransferase family.</text>
</comment>
<dbReference type="OMA" id="FKSTFVW"/>
<protein>
    <submittedName>
        <fullName evidence="4">Vinorine synthase</fullName>
    </submittedName>
</protein>
<evidence type="ECO:0000256" key="2">
    <source>
        <dbReference type="ARBA" id="ARBA00022679"/>
    </source>
</evidence>
<dbReference type="Proteomes" id="UP000241394">
    <property type="component" value="Chromosome LG13"/>
</dbReference>
<dbReference type="InterPro" id="IPR023213">
    <property type="entry name" value="CAT-like_dom_sf"/>
</dbReference>
<sequence length="434" mass="48554">MKLEVEVIHRDIIKPSSPTPPHLQHYQLSFLDQINPAVFMPIILFYPNNPDSELDNEQKSAHLKNSLSECLTKFYPLAGRVVNHDFVDCSDAGVPYVEARANCQLSDVITNPIPKECNKFLPCDLDDVRDLPVLVQVTFFECGGVAVAACLSHIVADATSLFTFVNGWATTAHGETDVPLPQFRGAEFFPPMDTTGFMGNVGIVKDNIVTKRFVVSSSKIEALRDKFSENTFGEFPRRPTRIEALSAFIWARFMTAIKAQDDPNKIYSLLHAVNVRPRTDPPLPDHVFGNFSRLAIVVPSLDGEINCQAIISQMRNEIKKINGDYVNKLREGGSHLSIMKDRAVKVKKGELISFSFSSLCRFPLCVADFGWGKPLRAGSASLTFKNLVVFLDAPTEGGIEVWVNLKKEDMEKFEMDKEFLGFVSTIPDENKSWF</sequence>
<name>A0A2R6QR93_ACTCC</name>
<reference evidence="5" key="2">
    <citation type="journal article" date="2018" name="BMC Genomics">
        <title>A manually annotated Actinidia chinensis var. chinensis (kiwifruit) genome highlights the challenges associated with draft genomes and gene prediction in plants.</title>
        <authorList>
            <person name="Pilkington S.M."/>
            <person name="Crowhurst R."/>
            <person name="Hilario E."/>
            <person name="Nardozza S."/>
            <person name="Fraser L."/>
            <person name="Peng Y."/>
            <person name="Gunaseelan K."/>
            <person name="Simpson R."/>
            <person name="Tahir J."/>
            <person name="Deroles S.C."/>
            <person name="Templeton K."/>
            <person name="Luo Z."/>
            <person name="Davy M."/>
            <person name="Cheng C."/>
            <person name="McNeilage M."/>
            <person name="Scaglione D."/>
            <person name="Liu Y."/>
            <person name="Zhang Q."/>
            <person name="Datson P."/>
            <person name="De Silva N."/>
            <person name="Gardiner S.E."/>
            <person name="Bassett H."/>
            <person name="Chagne D."/>
            <person name="McCallum J."/>
            <person name="Dzierzon H."/>
            <person name="Deng C."/>
            <person name="Wang Y.Y."/>
            <person name="Barron L."/>
            <person name="Manako K."/>
            <person name="Bowen J."/>
            <person name="Foster T.M."/>
            <person name="Erridge Z.A."/>
            <person name="Tiffin H."/>
            <person name="Waite C.N."/>
            <person name="Davies K.M."/>
            <person name="Grierson E.P."/>
            <person name="Laing W.A."/>
            <person name="Kirk R."/>
            <person name="Chen X."/>
            <person name="Wood M."/>
            <person name="Montefiori M."/>
            <person name="Brummell D.A."/>
            <person name="Schwinn K.E."/>
            <person name="Catanach A."/>
            <person name="Fullerton C."/>
            <person name="Li D."/>
            <person name="Meiyalaghan S."/>
            <person name="Nieuwenhuizen N."/>
            <person name="Read N."/>
            <person name="Prakash R."/>
            <person name="Hunter D."/>
            <person name="Zhang H."/>
            <person name="McKenzie M."/>
            <person name="Knabel M."/>
            <person name="Harris A."/>
            <person name="Allan A.C."/>
            <person name="Gleave A."/>
            <person name="Chen A."/>
            <person name="Janssen B.J."/>
            <person name="Plunkett B."/>
            <person name="Ampomah-Dwamena C."/>
            <person name="Voogd C."/>
            <person name="Leif D."/>
            <person name="Lafferty D."/>
            <person name="Souleyre E.J.F."/>
            <person name="Varkonyi-Gasic E."/>
            <person name="Gambi F."/>
            <person name="Hanley J."/>
            <person name="Yao J.L."/>
            <person name="Cheung J."/>
            <person name="David K.M."/>
            <person name="Warren B."/>
            <person name="Marsh K."/>
            <person name="Snowden K.C."/>
            <person name="Lin-Wang K."/>
            <person name="Brian L."/>
            <person name="Martinez-Sanchez M."/>
            <person name="Wang M."/>
            <person name="Ileperuma N."/>
            <person name="Macnee N."/>
            <person name="Campin R."/>
            <person name="McAtee P."/>
            <person name="Drummond R.S.M."/>
            <person name="Espley R.V."/>
            <person name="Ireland H.S."/>
            <person name="Wu R."/>
            <person name="Atkinson R.G."/>
            <person name="Karunairetnam S."/>
            <person name="Bulley S."/>
            <person name="Chunkath S."/>
            <person name="Hanley Z."/>
            <person name="Storey R."/>
            <person name="Thrimawithana A.H."/>
            <person name="Thomson S."/>
            <person name="David C."/>
            <person name="Testolin R."/>
            <person name="Huang H."/>
            <person name="Hellens R.P."/>
            <person name="Schaffer R.J."/>
        </authorList>
    </citation>
    <scope>NUCLEOTIDE SEQUENCE [LARGE SCALE GENOMIC DNA]</scope>
    <source>
        <strain evidence="5">cv. Red5</strain>
    </source>
</reference>
<evidence type="ECO:0000313" key="5">
    <source>
        <dbReference type="Proteomes" id="UP000241394"/>
    </source>
</evidence>
<dbReference type="AlphaFoldDB" id="A0A2R6QR93"/>
<evidence type="ECO:0000313" key="4">
    <source>
        <dbReference type="EMBL" id="PSS13641.1"/>
    </source>
</evidence>